<feature type="transmembrane region" description="Helical" evidence="1">
    <location>
        <begin position="38"/>
        <end position="62"/>
    </location>
</feature>
<keyword evidence="1" id="KW-1133">Transmembrane helix</keyword>
<dbReference type="EMBL" id="JAKRRX010000007">
    <property type="protein sequence ID" value="MCW8332623.1"/>
    <property type="molecule type" value="Genomic_DNA"/>
</dbReference>
<sequence length="162" mass="17944">MSSGDWINALPSQWGNESLEGLVEVASIPEVSWLPSSIGWQVLVALGGAWLLVQVLNAAAVYHSNRYRRQASKKLGLLRDNGQIAEMPALLRETALHAFPRTAIAPLTGQHWERWLDNHCPDSGFTAQSKSLLSQAAYHSSVMDDDKVNTLYASIQLWIARH</sequence>
<gene>
    <name evidence="2" type="ORF">MD483_02115</name>
</gene>
<dbReference type="Proteomes" id="UP001155586">
    <property type="component" value="Unassembled WGS sequence"/>
</dbReference>
<protein>
    <submittedName>
        <fullName evidence="2">DUF4381 domain-containing protein</fullName>
    </submittedName>
</protein>
<dbReference type="Pfam" id="PF14316">
    <property type="entry name" value="DUF4381"/>
    <property type="match status" value="1"/>
</dbReference>
<keyword evidence="3" id="KW-1185">Reference proteome</keyword>
<dbReference type="InterPro" id="IPR025489">
    <property type="entry name" value="DUF4381"/>
</dbReference>
<evidence type="ECO:0000256" key="1">
    <source>
        <dbReference type="SAM" id="Phobius"/>
    </source>
</evidence>
<dbReference type="RefSeq" id="WP_265686372.1">
    <property type="nucleotide sequence ID" value="NZ_JAKRRX010000007.1"/>
</dbReference>
<evidence type="ECO:0000313" key="3">
    <source>
        <dbReference type="Proteomes" id="UP001155586"/>
    </source>
</evidence>
<proteinExistence type="predicted"/>
<dbReference type="AlphaFoldDB" id="A0A9X3HPF5"/>
<name>A0A9X3HPF5_9VIBR</name>
<keyword evidence="1" id="KW-0472">Membrane</keyword>
<organism evidence="2 3">
    <name type="scientific">Vibrio paucivorans</name>
    <dbReference type="NCBI Taxonomy" id="2829489"/>
    <lineage>
        <taxon>Bacteria</taxon>
        <taxon>Pseudomonadati</taxon>
        <taxon>Pseudomonadota</taxon>
        <taxon>Gammaproteobacteria</taxon>
        <taxon>Vibrionales</taxon>
        <taxon>Vibrionaceae</taxon>
        <taxon>Vibrio</taxon>
    </lineage>
</organism>
<accession>A0A9X3HPF5</accession>
<evidence type="ECO:0000313" key="2">
    <source>
        <dbReference type="EMBL" id="MCW8332623.1"/>
    </source>
</evidence>
<comment type="caution">
    <text evidence="2">The sequence shown here is derived from an EMBL/GenBank/DDBJ whole genome shotgun (WGS) entry which is preliminary data.</text>
</comment>
<keyword evidence="1" id="KW-0812">Transmembrane</keyword>
<reference evidence="2" key="1">
    <citation type="submission" date="2022-02" db="EMBL/GenBank/DDBJ databases">
        <title>Vibrio sp. nov., a new bacterium isolated from Bohai sea, China.</title>
        <authorList>
            <person name="Yuan Y."/>
        </authorList>
    </citation>
    <scope>NUCLEOTIDE SEQUENCE</scope>
    <source>
        <strain evidence="2">DBSS07</strain>
    </source>
</reference>